<dbReference type="PIRSF" id="PIRSF031043">
    <property type="entry name" value="UCP031043"/>
    <property type="match status" value="1"/>
</dbReference>
<feature type="compositionally biased region" description="Pro residues" evidence="9">
    <location>
        <begin position="24"/>
        <end position="35"/>
    </location>
</feature>
<reference evidence="11" key="1">
    <citation type="journal article" date="2017" name="Gigascience">
        <title>The genome draft of coconut (Cocos nucifera).</title>
        <authorList>
            <person name="Xiao Y."/>
            <person name="Xu P."/>
            <person name="Fan H."/>
            <person name="Baudouin L."/>
            <person name="Xia W."/>
            <person name="Bocs S."/>
            <person name="Xu J."/>
            <person name="Li Q."/>
            <person name="Guo A."/>
            <person name="Zhou L."/>
            <person name="Li J."/>
            <person name="Wu Y."/>
            <person name="Ma Z."/>
            <person name="Armero A."/>
            <person name="Issali A.E."/>
            <person name="Liu N."/>
            <person name="Peng M."/>
            <person name="Yang Y."/>
        </authorList>
    </citation>
    <scope>NUCLEOTIDE SEQUENCE</scope>
    <source>
        <tissue evidence="11">Spear leaf of Hainan Tall coconut</tissue>
    </source>
</reference>
<comment type="subunit">
    <text evidence="8">Homodimer. Forms long polymer filaments with other SOKs proteins polymers (e.g. SOK1, SOK2, SOK3 and SOK4) crucial for polar localization and biological activity. Binds to ANGUSTIFOLIA (AN).</text>
</comment>
<evidence type="ECO:0000256" key="7">
    <source>
        <dbReference type="ARBA" id="ARBA00024211"/>
    </source>
</evidence>
<keyword evidence="2" id="KW-0217">Developmental protein</keyword>
<feature type="domain" description="SOSEKI DIX-like" evidence="10">
    <location>
        <begin position="44"/>
        <end position="131"/>
    </location>
</feature>
<keyword evidence="4" id="KW-0132">Cell division</keyword>
<feature type="compositionally biased region" description="Basic and acidic residues" evidence="9">
    <location>
        <begin position="449"/>
        <end position="471"/>
    </location>
</feature>
<feature type="compositionally biased region" description="Low complexity" evidence="9">
    <location>
        <begin position="297"/>
        <end position="309"/>
    </location>
</feature>
<dbReference type="Proteomes" id="UP000797356">
    <property type="component" value="Chromosome 7"/>
</dbReference>
<protein>
    <submittedName>
        <fullName evidence="11">Protein UPSTREAM OF FLC</fullName>
    </submittedName>
</protein>
<proteinExistence type="inferred from homology"/>
<comment type="subcellular location">
    <subcellularLocation>
        <location evidence="1">Cell membrane</location>
        <topology evidence="1">Peripheral membrane protein</topology>
        <orientation evidence="1">Cytoplasmic side</orientation>
    </subcellularLocation>
</comment>
<feature type="region of interest" description="Disordered" evidence="9">
    <location>
        <begin position="1"/>
        <end position="40"/>
    </location>
</feature>
<evidence type="ECO:0000256" key="6">
    <source>
        <dbReference type="ARBA" id="ARBA00023306"/>
    </source>
</evidence>
<dbReference type="GO" id="GO:0005886">
    <property type="term" value="C:plasma membrane"/>
    <property type="evidence" value="ECO:0007669"/>
    <property type="project" value="UniProtKB-SubCell"/>
</dbReference>
<feature type="compositionally biased region" description="Polar residues" evidence="9">
    <location>
        <begin position="151"/>
        <end position="169"/>
    </location>
</feature>
<comment type="similarity">
    <text evidence="7">Belongs to the SOSEKI family.</text>
</comment>
<dbReference type="GO" id="GO:0051258">
    <property type="term" value="P:protein polymerization"/>
    <property type="evidence" value="ECO:0007669"/>
    <property type="project" value="UniProtKB-ARBA"/>
</dbReference>
<evidence type="ECO:0000259" key="10">
    <source>
        <dbReference type="Pfam" id="PF06136"/>
    </source>
</evidence>
<organism evidence="11 12">
    <name type="scientific">Cocos nucifera</name>
    <name type="common">Coconut palm</name>
    <dbReference type="NCBI Taxonomy" id="13894"/>
    <lineage>
        <taxon>Eukaryota</taxon>
        <taxon>Viridiplantae</taxon>
        <taxon>Streptophyta</taxon>
        <taxon>Embryophyta</taxon>
        <taxon>Tracheophyta</taxon>
        <taxon>Spermatophyta</taxon>
        <taxon>Magnoliopsida</taxon>
        <taxon>Liliopsida</taxon>
        <taxon>Arecaceae</taxon>
        <taxon>Arecoideae</taxon>
        <taxon>Cocoseae</taxon>
        <taxon>Attaleinae</taxon>
        <taxon>Cocos</taxon>
    </lineage>
</organism>
<keyword evidence="3" id="KW-1003">Cell membrane</keyword>
<dbReference type="GO" id="GO:0090708">
    <property type="term" value="P:specification of plant organ axis polarity"/>
    <property type="evidence" value="ECO:0007669"/>
    <property type="project" value="UniProtKB-ARBA"/>
</dbReference>
<keyword evidence="6" id="KW-0131">Cell cycle</keyword>
<dbReference type="GO" id="GO:0051301">
    <property type="term" value="P:cell division"/>
    <property type="evidence" value="ECO:0007669"/>
    <property type="project" value="UniProtKB-KW"/>
</dbReference>
<evidence type="ECO:0000256" key="4">
    <source>
        <dbReference type="ARBA" id="ARBA00022618"/>
    </source>
</evidence>
<evidence type="ECO:0000256" key="1">
    <source>
        <dbReference type="ARBA" id="ARBA00004413"/>
    </source>
</evidence>
<keyword evidence="5" id="KW-0472">Membrane</keyword>
<feature type="region of interest" description="Disordered" evidence="9">
    <location>
        <begin position="133"/>
        <end position="314"/>
    </location>
</feature>
<feature type="compositionally biased region" description="Polar residues" evidence="9">
    <location>
        <begin position="198"/>
        <end position="207"/>
    </location>
</feature>
<evidence type="ECO:0000313" key="11">
    <source>
        <dbReference type="EMBL" id="KAG1354854.1"/>
    </source>
</evidence>
<sequence>MEGRLRKYGGQASPERSRAWVEPLPLPPPSPPQPPKQHQGRKIPVVYYLCRNRHLEHPHFIEVPIASTEGLHLRDFINRLNVLRGKGMAAMYSWSCKRSYKNGFVWHDLCEDDLVLPAHGNEHVLKGSELLDQSPSDRIHHGNGNPKLHNSKPTQQENPTFSRIQEASSSPPPTVVIKETKPPPSPPTSREDEHSPSSHKAGSSGNISPELGPKRPPSWEVDSPGTTEYRVYKPISAADASTQTDERSGRRARGGPDTCIRGVSTDDGPLDLEFDERHRNHGLHPKDGSEMVGDEISPPLTSSSASSTSGGKTETLESLIKADVGKMNSFRILEEEEVLVSNGPKLKATNVLMQLITCGSISVKDHQSFGLVPTYKPRFSHMKFPSPMFANSMMLGELDCLSENPRLMGLRMEDKEYFSGSLIETKKHKEEVGQGVPILKRSSSYNADRISRSCKSPDSRRDKEKVVDSSRSKCLPRTIKKASNKQPKNETMRSPISDGPRNSSAGADTQSSKGGSRRITDTSSVKGSSMRLESFREEKDKNVPIYSCRLTSGARVIIQSRAPCDDSEEFLVFENCLKNVATVLMFTLPITF</sequence>
<reference evidence="11" key="2">
    <citation type="submission" date="2019-07" db="EMBL/GenBank/DDBJ databases">
        <authorList>
            <person name="Yang Y."/>
            <person name="Bocs S."/>
            <person name="Baudouin L."/>
        </authorList>
    </citation>
    <scope>NUCLEOTIDE SEQUENCE</scope>
    <source>
        <tissue evidence="11">Spear leaf of Hainan Tall coconut</tissue>
    </source>
</reference>
<dbReference type="Pfam" id="PF06136">
    <property type="entry name" value="SOK"/>
    <property type="match status" value="1"/>
</dbReference>
<dbReference type="EMBL" id="CM017878">
    <property type="protein sequence ID" value="KAG1354854.1"/>
    <property type="molecule type" value="Genomic_DNA"/>
</dbReference>
<name>A0A8K0IG59_COCNU</name>
<dbReference type="InterPro" id="IPR021182">
    <property type="entry name" value="SOK_magnoliopsida"/>
</dbReference>
<feature type="region of interest" description="Disordered" evidence="9">
    <location>
        <begin position="447"/>
        <end position="536"/>
    </location>
</feature>
<dbReference type="GO" id="GO:0051302">
    <property type="term" value="P:regulation of cell division"/>
    <property type="evidence" value="ECO:0007669"/>
    <property type="project" value="UniProtKB-ARBA"/>
</dbReference>
<evidence type="ECO:0000256" key="8">
    <source>
        <dbReference type="ARBA" id="ARBA00046534"/>
    </source>
</evidence>
<dbReference type="OrthoDB" id="1280899at2759"/>
<keyword evidence="12" id="KW-1185">Reference proteome</keyword>
<accession>A0A8K0IG59</accession>
<dbReference type="GO" id="GO:2000067">
    <property type="term" value="P:regulation of root morphogenesis"/>
    <property type="evidence" value="ECO:0007669"/>
    <property type="project" value="UniProtKB-ARBA"/>
</dbReference>
<dbReference type="PANTHER" id="PTHR31083:SF6">
    <property type="entry name" value="PROTEIN SOSEKI 3"/>
    <property type="match status" value="1"/>
</dbReference>
<dbReference type="InterPro" id="IPR010369">
    <property type="entry name" value="SOK"/>
</dbReference>
<evidence type="ECO:0000256" key="5">
    <source>
        <dbReference type="ARBA" id="ARBA00023136"/>
    </source>
</evidence>
<dbReference type="InterPro" id="IPR048351">
    <property type="entry name" value="SOK_DIX"/>
</dbReference>
<dbReference type="PANTHER" id="PTHR31083">
    <property type="entry name" value="UPSTREAM OF FLC PROTEIN (DUF966)"/>
    <property type="match status" value="1"/>
</dbReference>
<evidence type="ECO:0000256" key="9">
    <source>
        <dbReference type="SAM" id="MobiDB-lite"/>
    </source>
</evidence>
<feature type="compositionally biased region" description="Polar residues" evidence="9">
    <location>
        <begin position="500"/>
        <end position="514"/>
    </location>
</feature>
<evidence type="ECO:0000256" key="3">
    <source>
        <dbReference type="ARBA" id="ARBA00022475"/>
    </source>
</evidence>
<dbReference type="AlphaFoldDB" id="A0A8K0IG59"/>
<gene>
    <name evidence="11" type="ORF">COCNU_07G009660</name>
</gene>
<comment type="caution">
    <text evidence="11">The sequence shown here is derived from an EMBL/GenBank/DDBJ whole genome shotgun (WGS) entry which is preliminary data.</text>
</comment>
<evidence type="ECO:0000256" key="2">
    <source>
        <dbReference type="ARBA" id="ARBA00022473"/>
    </source>
</evidence>
<evidence type="ECO:0000313" key="12">
    <source>
        <dbReference type="Proteomes" id="UP000797356"/>
    </source>
</evidence>